<dbReference type="EMBL" id="AMZH03016337">
    <property type="protein sequence ID" value="RRT44654.1"/>
    <property type="molecule type" value="Genomic_DNA"/>
</dbReference>
<dbReference type="AlphaFoldDB" id="A0A426XYW4"/>
<accession>A0A426XYW4</accession>
<proteinExistence type="predicted"/>
<gene>
    <name evidence="1" type="ORF">B296_00015928</name>
</gene>
<evidence type="ECO:0000313" key="1">
    <source>
        <dbReference type="EMBL" id="RRT44654.1"/>
    </source>
</evidence>
<protein>
    <submittedName>
        <fullName evidence="1">Uncharacterized protein</fullName>
    </submittedName>
</protein>
<organism evidence="1 2">
    <name type="scientific">Ensete ventricosum</name>
    <name type="common">Abyssinian banana</name>
    <name type="synonym">Musa ensete</name>
    <dbReference type="NCBI Taxonomy" id="4639"/>
    <lineage>
        <taxon>Eukaryota</taxon>
        <taxon>Viridiplantae</taxon>
        <taxon>Streptophyta</taxon>
        <taxon>Embryophyta</taxon>
        <taxon>Tracheophyta</taxon>
        <taxon>Spermatophyta</taxon>
        <taxon>Magnoliopsida</taxon>
        <taxon>Liliopsida</taxon>
        <taxon>Zingiberales</taxon>
        <taxon>Musaceae</taxon>
        <taxon>Ensete</taxon>
    </lineage>
</organism>
<name>A0A426XYW4_ENSVE</name>
<comment type="caution">
    <text evidence="1">The sequence shown here is derived from an EMBL/GenBank/DDBJ whole genome shotgun (WGS) entry which is preliminary data.</text>
</comment>
<evidence type="ECO:0000313" key="2">
    <source>
        <dbReference type="Proteomes" id="UP000287651"/>
    </source>
</evidence>
<dbReference type="Proteomes" id="UP000287651">
    <property type="component" value="Unassembled WGS sequence"/>
</dbReference>
<reference evidence="1 2" key="1">
    <citation type="journal article" date="2014" name="Agronomy (Basel)">
        <title>A Draft Genome Sequence for Ensete ventricosum, the Drought-Tolerant Tree Against Hunger.</title>
        <authorList>
            <person name="Harrison J."/>
            <person name="Moore K.A."/>
            <person name="Paszkiewicz K."/>
            <person name="Jones T."/>
            <person name="Grant M."/>
            <person name="Ambacheew D."/>
            <person name="Muzemil S."/>
            <person name="Studholme D.J."/>
        </authorList>
    </citation>
    <scope>NUCLEOTIDE SEQUENCE [LARGE SCALE GENOMIC DNA]</scope>
</reference>
<sequence length="97" mass="10681">MGRTPGSGLGGQLLEWWSSGRVEMFQLGSAFDSCKKVRIKRPLDGGLSVFHGREAWISEERVSVAERVERVEGELPAKVKESLRNLFAAKVAHSGRA</sequence>